<dbReference type="GO" id="GO:0009358">
    <property type="term" value="C:polyphosphate kinase complex"/>
    <property type="evidence" value="ECO:0007669"/>
    <property type="project" value="InterPro"/>
</dbReference>
<evidence type="ECO:0000256" key="6">
    <source>
        <dbReference type="ARBA" id="ARBA00022840"/>
    </source>
</evidence>
<keyword evidence="3 8" id="KW-0479">Metal-binding</keyword>
<dbReference type="CDD" id="cd09165">
    <property type="entry name" value="PLDc_PaPPK1_C1_like"/>
    <property type="match status" value="1"/>
</dbReference>
<proteinExistence type="inferred from homology"/>
<evidence type="ECO:0000256" key="8">
    <source>
        <dbReference type="HAMAP-Rule" id="MF_00347"/>
    </source>
</evidence>
<dbReference type="NCBIfam" id="NF003917">
    <property type="entry name" value="PRK05443.1-1"/>
    <property type="match status" value="1"/>
</dbReference>
<dbReference type="NCBIfam" id="TIGR03705">
    <property type="entry name" value="poly_P_kin"/>
    <property type="match status" value="1"/>
</dbReference>
<dbReference type="GO" id="GO:0006799">
    <property type="term" value="P:polyphosphate biosynthetic process"/>
    <property type="evidence" value="ECO:0007669"/>
    <property type="project" value="UniProtKB-UniRule"/>
</dbReference>
<dbReference type="PIRSF" id="PIRSF015589">
    <property type="entry name" value="PP_kinase"/>
    <property type="match status" value="1"/>
</dbReference>
<dbReference type="Gene3D" id="1.20.58.310">
    <property type="entry name" value="Polyphosphate kinase N-terminal domain"/>
    <property type="match status" value="1"/>
</dbReference>
<dbReference type="Gene3D" id="3.30.870.10">
    <property type="entry name" value="Endonuclease Chain A"/>
    <property type="match status" value="2"/>
</dbReference>
<reference evidence="15" key="2">
    <citation type="submission" date="2021-04" db="EMBL/GenBank/DDBJ databases">
        <authorList>
            <person name="Gilroy R."/>
        </authorList>
    </citation>
    <scope>NUCLEOTIDE SEQUENCE</scope>
    <source>
        <strain evidence="15">5032</strain>
    </source>
</reference>
<dbReference type="InterPro" id="IPR041108">
    <property type="entry name" value="PP_kinase_C_1"/>
</dbReference>
<dbReference type="SUPFAM" id="SSF143724">
    <property type="entry name" value="PHP14-like"/>
    <property type="match status" value="1"/>
</dbReference>
<evidence type="ECO:0000256" key="9">
    <source>
        <dbReference type="RuleBase" id="RU003800"/>
    </source>
</evidence>
<dbReference type="Pfam" id="PF13089">
    <property type="entry name" value="PP_kinase_N"/>
    <property type="match status" value="1"/>
</dbReference>
<dbReference type="InterPro" id="IPR003414">
    <property type="entry name" value="PP_kinase"/>
</dbReference>
<name>A0A9D2HLZ0_9BACT</name>
<feature type="domain" description="Polyphosphate kinase middle" evidence="11">
    <location>
        <begin position="165"/>
        <end position="357"/>
    </location>
</feature>
<comment type="function">
    <text evidence="8 9">Catalyzes the reversible transfer of the terminal phosphate of ATP to form a long-chain polyphosphate (polyP).</text>
</comment>
<dbReference type="InterPro" id="IPR036832">
    <property type="entry name" value="PPK_N_dom_sf"/>
</dbReference>
<dbReference type="InterPro" id="IPR025198">
    <property type="entry name" value="PPK_N_dom"/>
</dbReference>
<gene>
    <name evidence="15" type="primary">ppk1</name>
    <name evidence="8" type="synonym">ppk</name>
    <name evidence="15" type="ORF">H9784_01160</name>
</gene>
<sequence>MGSKSDVATDKKNKEQTGSGLPVAEAVPPHGEALRECTDAQLHDLSCPGLYINRETSWLEFNARVLNEGLDARHPLLEQLKFLCIFRSNLDEFFMIRVANVQRQYENHVPSTGPDKTPPGRQLAEIRRQVLAQLSLAQEHWSKSLVPHLRERGVRLVRYCDLSRKQQKFLDQYFADEVFPALTPQAIDPSHPLPVISALSLNFLIQLEDRHGVTRYARLKIPNNFPRLVFSPRSKEAKSYTSLGFCSNTRDNDIILLETLVQQHLPMLFPGMKIINSALFRITRNADVEIEEDEADDLLEAVRDLVDQRRFGDVVRLEVAHAMPADMRRFLVDILELKPFQVYRVKGPMAFSSLMALYGLDRPGLKDDPMYPVLPKPFADDNGEAIFDTLRAQDVLLFHPYQSFGAVQEFIRRASEDPGVIAIKQTLYRVGQDSPIVQALIEARRRGKQVTAVVELKARFDEASNIGWAEEMEKAGVHVVYGLPGMKIHAKLCLVVRREAQGVRRYVHIGSGNYNPSTAKIYTDMGLMTSHPGICAEVSELFNVMTGYAEKDDYAHLLVAPRGMRQAIVNGIRNEVERQKNHGDGLIVLKCNQLVDKVCIQELYQAAQAGVRVRLQVRGVCCLRPGIAGLSDNIEVTSIVGRFLEHVRLYYFHNGGDATLYMGSADLMPRNLDRRIEVLAPILDPQLRDRVSREILMPHMDDARLYRLQADGSYVRPDAPRGEQGGIQYHMLEMFGCLGE</sequence>
<comment type="caution">
    <text evidence="15">The sequence shown here is derived from an EMBL/GenBank/DDBJ whole genome shotgun (WGS) entry which is preliminary data.</text>
</comment>
<evidence type="ECO:0000256" key="10">
    <source>
        <dbReference type="SAM" id="MobiDB-lite"/>
    </source>
</evidence>
<dbReference type="Gene3D" id="3.30.1840.10">
    <property type="entry name" value="Polyphosphate kinase middle domain"/>
    <property type="match status" value="1"/>
</dbReference>
<dbReference type="InterPro" id="IPR024953">
    <property type="entry name" value="PP_kinase_middle"/>
</dbReference>
<dbReference type="AlphaFoldDB" id="A0A9D2HLZ0"/>
<evidence type="ECO:0000256" key="1">
    <source>
        <dbReference type="ARBA" id="ARBA00022553"/>
    </source>
</evidence>
<keyword evidence="1 8" id="KW-0597">Phosphoprotein</keyword>
<dbReference type="PANTHER" id="PTHR30218">
    <property type="entry name" value="POLYPHOSPHATE KINASE"/>
    <property type="match status" value="1"/>
</dbReference>
<evidence type="ECO:0000256" key="7">
    <source>
        <dbReference type="ARBA" id="ARBA00022842"/>
    </source>
</evidence>
<evidence type="ECO:0000256" key="5">
    <source>
        <dbReference type="ARBA" id="ARBA00022777"/>
    </source>
</evidence>
<keyword evidence="4 8" id="KW-0547">Nucleotide-binding</keyword>
<feature type="binding site" evidence="8">
    <location>
        <position position="522"/>
    </location>
    <ligand>
        <name>ATP</name>
        <dbReference type="ChEBI" id="CHEBI:30616"/>
    </ligand>
</feature>
<comment type="cofactor">
    <cofactor evidence="8">
        <name>Mg(2+)</name>
        <dbReference type="ChEBI" id="CHEBI:18420"/>
    </cofactor>
</comment>
<keyword evidence="7 8" id="KW-0460">Magnesium</keyword>
<comment type="catalytic activity">
    <reaction evidence="8 9">
        <text>[phosphate](n) + ATP = [phosphate](n+1) + ADP</text>
        <dbReference type="Rhea" id="RHEA:19573"/>
        <dbReference type="Rhea" id="RHEA-COMP:9859"/>
        <dbReference type="Rhea" id="RHEA-COMP:14280"/>
        <dbReference type="ChEBI" id="CHEBI:16838"/>
        <dbReference type="ChEBI" id="CHEBI:30616"/>
        <dbReference type="ChEBI" id="CHEBI:456216"/>
        <dbReference type="EC" id="2.7.4.1"/>
    </reaction>
</comment>
<evidence type="ECO:0000256" key="4">
    <source>
        <dbReference type="ARBA" id="ARBA00022741"/>
    </source>
</evidence>
<dbReference type="Proteomes" id="UP000823821">
    <property type="component" value="Unassembled WGS sequence"/>
</dbReference>
<dbReference type="GO" id="GO:0008976">
    <property type="term" value="F:polyphosphate kinase activity"/>
    <property type="evidence" value="ECO:0007669"/>
    <property type="project" value="UniProtKB-UniRule"/>
</dbReference>
<dbReference type="EC" id="2.7.4.1" evidence="8 9"/>
<feature type="active site" description="Phosphohistidine intermediate" evidence="8">
    <location>
        <position position="489"/>
    </location>
</feature>
<evidence type="ECO:0000259" key="14">
    <source>
        <dbReference type="Pfam" id="PF17941"/>
    </source>
</evidence>
<reference evidence="15" key="1">
    <citation type="journal article" date="2021" name="PeerJ">
        <title>Extensive microbial diversity within the chicken gut microbiome revealed by metagenomics and culture.</title>
        <authorList>
            <person name="Gilroy R."/>
            <person name="Ravi A."/>
            <person name="Getino M."/>
            <person name="Pursley I."/>
            <person name="Horton D.L."/>
            <person name="Alikhan N.F."/>
            <person name="Baker D."/>
            <person name="Gharbi K."/>
            <person name="Hall N."/>
            <person name="Watson M."/>
            <person name="Adriaenssens E.M."/>
            <person name="Foster-Nyarko E."/>
            <person name="Jarju S."/>
            <person name="Secka A."/>
            <person name="Antonio M."/>
            <person name="Oren A."/>
            <person name="Chaudhuri R.R."/>
            <person name="La Ragione R."/>
            <person name="Hildebrand F."/>
            <person name="Pallen M.J."/>
        </authorList>
    </citation>
    <scope>NUCLEOTIDE SEQUENCE</scope>
    <source>
        <strain evidence="15">5032</strain>
    </source>
</reference>
<evidence type="ECO:0000259" key="13">
    <source>
        <dbReference type="Pfam" id="PF13090"/>
    </source>
</evidence>
<evidence type="ECO:0000256" key="3">
    <source>
        <dbReference type="ARBA" id="ARBA00022723"/>
    </source>
</evidence>
<feature type="domain" description="Polyphosphate kinase N-terminal" evidence="12">
    <location>
        <begin position="51"/>
        <end position="156"/>
    </location>
</feature>
<evidence type="ECO:0000313" key="16">
    <source>
        <dbReference type="Proteomes" id="UP000823821"/>
    </source>
</evidence>
<dbReference type="EMBL" id="DWZD01000009">
    <property type="protein sequence ID" value="HJA78169.1"/>
    <property type="molecule type" value="Genomic_DNA"/>
</dbReference>
<accession>A0A9D2HLZ0</accession>
<comment type="similarity">
    <text evidence="8 9">Belongs to the polyphosphate kinase 1 (PPK1) family.</text>
</comment>
<comment type="PTM">
    <text evidence="8 9">An intermediate of this reaction is the autophosphorylated ppk in which a phosphate is covalently linked to a histidine residue through a N-P bond.</text>
</comment>
<dbReference type="GO" id="GO:0005524">
    <property type="term" value="F:ATP binding"/>
    <property type="evidence" value="ECO:0007669"/>
    <property type="project" value="UniProtKB-KW"/>
</dbReference>
<dbReference type="SUPFAM" id="SSF140356">
    <property type="entry name" value="PPK N-terminal domain-like"/>
    <property type="match status" value="1"/>
</dbReference>
<dbReference type="Pfam" id="PF17941">
    <property type="entry name" value="PP_kinase_C_1"/>
    <property type="match status" value="1"/>
</dbReference>
<feature type="binding site" evidence="8">
    <location>
        <position position="89"/>
    </location>
    <ligand>
        <name>ATP</name>
        <dbReference type="ChEBI" id="CHEBI:30616"/>
    </ligand>
</feature>
<dbReference type="GO" id="GO:0046872">
    <property type="term" value="F:metal ion binding"/>
    <property type="evidence" value="ECO:0007669"/>
    <property type="project" value="UniProtKB-KW"/>
</dbReference>
<feature type="domain" description="Polyphosphate kinase C-terminal" evidence="13">
    <location>
        <begin position="557"/>
        <end position="719"/>
    </location>
</feature>
<feature type="binding site" evidence="8">
    <location>
        <position position="618"/>
    </location>
    <ligand>
        <name>ATP</name>
        <dbReference type="ChEBI" id="CHEBI:30616"/>
    </ligand>
</feature>
<evidence type="ECO:0000259" key="12">
    <source>
        <dbReference type="Pfam" id="PF13089"/>
    </source>
</evidence>
<evidence type="ECO:0000259" key="11">
    <source>
        <dbReference type="Pfam" id="PF02503"/>
    </source>
</evidence>
<feature type="binding site" evidence="8">
    <location>
        <position position="429"/>
    </location>
    <ligand>
        <name>Mg(2+)</name>
        <dbReference type="ChEBI" id="CHEBI:18420"/>
    </ligand>
</feature>
<feature type="binding site" evidence="8">
    <location>
        <position position="646"/>
    </location>
    <ligand>
        <name>ATP</name>
        <dbReference type="ChEBI" id="CHEBI:30616"/>
    </ligand>
</feature>
<feature type="region of interest" description="Disordered" evidence="10">
    <location>
        <begin position="1"/>
        <end position="26"/>
    </location>
</feature>
<dbReference type="FunFam" id="3.30.870.10:FF:000001">
    <property type="entry name" value="Polyphosphate kinase"/>
    <property type="match status" value="1"/>
</dbReference>
<keyword evidence="2 8" id="KW-0808">Transferase</keyword>
<evidence type="ECO:0000313" key="15">
    <source>
        <dbReference type="EMBL" id="HJA78169.1"/>
    </source>
</evidence>
<dbReference type="PANTHER" id="PTHR30218:SF0">
    <property type="entry name" value="POLYPHOSPHATE KINASE"/>
    <property type="match status" value="1"/>
</dbReference>
<dbReference type="SUPFAM" id="SSF56024">
    <property type="entry name" value="Phospholipase D/nuclease"/>
    <property type="match status" value="2"/>
</dbReference>
<dbReference type="Pfam" id="PF13090">
    <property type="entry name" value="PP_kinase_C"/>
    <property type="match status" value="1"/>
</dbReference>
<keyword evidence="6 8" id="KW-0067">ATP-binding</keyword>
<dbReference type="InterPro" id="IPR036830">
    <property type="entry name" value="PP_kinase_middle_dom_sf"/>
</dbReference>
<dbReference type="CDD" id="cd09168">
    <property type="entry name" value="PLDc_PaPPK1_C2_like"/>
    <property type="match status" value="1"/>
</dbReference>
<protein>
    <recommendedName>
        <fullName evidence="8 9">Polyphosphate kinase</fullName>
        <ecNumber evidence="8 9">2.7.4.1</ecNumber>
    </recommendedName>
    <alternativeName>
        <fullName evidence="8">ATP-polyphosphate phosphotransferase</fullName>
    </alternativeName>
    <alternativeName>
        <fullName evidence="8">Polyphosphoric acid kinase</fullName>
    </alternativeName>
</protein>
<dbReference type="InterPro" id="IPR025200">
    <property type="entry name" value="PPK_C_dom2"/>
</dbReference>
<keyword evidence="5 8" id="KW-0418">Kinase</keyword>
<evidence type="ECO:0000256" key="2">
    <source>
        <dbReference type="ARBA" id="ARBA00022679"/>
    </source>
</evidence>
<dbReference type="NCBIfam" id="NF003918">
    <property type="entry name" value="PRK05443.1-2"/>
    <property type="match status" value="1"/>
</dbReference>
<organism evidence="15 16">
    <name type="scientific">Candidatus Desulfovibrio intestinavium</name>
    <dbReference type="NCBI Taxonomy" id="2838534"/>
    <lineage>
        <taxon>Bacteria</taxon>
        <taxon>Pseudomonadati</taxon>
        <taxon>Thermodesulfobacteriota</taxon>
        <taxon>Desulfovibrionia</taxon>
        <taxon>Desulfovibrionales</taxon>
        <taxon>Desulfovibrionaceae</taxon>
        <taxon>Desulfovibrio</taxon>
    </lineage>
</organism>
<feature type="domain" description="Polyphosphate kinase C-terminal" evidence="14">
    <location>
        <begin position="386"/>
        <end position="550"/>
    </location>
</feature>
<dbReference type="HAMAP" id="MF_00347">
    <property type="entry name" value="Polyphosphate_kinase"/>
    <property type="match status" value="1"/>
</dbReference>
<feature type="binding site" evidence="8">
    <location>
        <position position="459"/>
    </location>
    <ligand>
        <name>Mg(2+)</name>
        <dbReference type="ChEBI" id="CHEBI:18420"/>
    </ligand>
</feature>
<dbReference type="NCBIfam" id="NF003921">
    <property type="entry name" value="PRK05443.2-2"/>
    <property type="match status" value="1"/>
</dbReference>
<dbReference type="Pfam" id="PF02503">
    <property type="entry name" value="PP_kinase"/>
    <property type="match status" value="1"/>
</dbReference>